<dbReference type="EMBL" id="CAKKLH010000310">
    <property type="protein sequence ID" value="CAH0111086.1"/>
    <property type="molecule type" value="Genomic_DNA"/>
</dbReference>
<evidence type="ECO:0000256" key="5">
    <source>
        <dbReference type="ARBA" id="ARBA00022737"/>
    </source>
</evidence>
<dbReference type="FunFam" id="3.30.505.10:FF:000009">
    <property type="entry name" value="1-phosphatidylinositol 4,5-bisphosphate phosphodiesterase gamma"/>
    <property type="match status" value="1"/>
</dbReference>
<keyword evidence="4" id="KW-0597">Phosphoprotein</keyword>
<dbReference type="Pfam" id="PF00387">
    <property type="entry name" value="PI-PLC-Y"/>
    <property type="match status" value="1"/>
</dbReference>
<evidence type="ECO:0000256" key="11">
    <source>
        <dbReference type="ARBA" id="ARBA00023224"/>
    </source>
</evidence>
<dbReference type="FunFam" id="3.20.20.190:FF:000039">
    <property type="entry name" value="Phosphoinositide phospholipase C"/>
    <property type="match status" value="1"/>
</dbReference>
<evidence type="ECO:0000256" key="12">
    <source>
        <dbReference type="PROSITE-ProRule" id="PRU00191"/>
    </source>
</evidence>
<evidence type="ECO:0000256" key="7">
    <source>
        <dbReference type="ARBA" id="ARBA00022837"/>
    </source>
</evidence>
<evidence type="ECO:0000256" key="6">
    <source>
        <dbReference type="ARBA" id="ARBA00022801"/>
    </source>
</evidence>
<dbReference type="SUPFAM" id="SSF47473">
    <property type="entry name" value="EF-hand"/>
    <property type="match status" value="1"/>
</dbReference>
<sequence length="1374" mass="157962">MSTYGGEPGPGNHELSFQELENLICQLEIGTVVTRFFKNKQPDKRNLLLKKESRQIVWYKKVRNVYEGIIDIREIQEIRTGKNSREFERWNTIPEYAKLEDNRCLTIFYGCEFNLKSLSICALSKLECDRWLEGLHYLVKDTSNTTSYSLQLERWLWKEFFNMTPDRTTVTLKDIKAFLQQFNCQVPKTRLKEVFNEANNRNIGELSFDGFASLCQILTYDGTIYHTFFKKYSTDEMIISLADFREFLLQQDDTKAFNDSSFMMATFMREFVRDPRHSVVADQDSEGFFTAKEFISYLFSHHNQLFDPQHKVVNQDMNQPLSHYWIASSHNTYLTGDQLKSMSSVEAYSRCLMLGCRCVELDCWDGPDGIPVIYHGLTITTKISFLDVVKTIRDHAFITSPYPVILSIEDHCSIIQQNKMASIFEEILGPMLLKTPLTEMDTEDILPSPDELKGKILIKHKKLPQKKLTDATSPSTEQIEYICDSDNVILEKNGILYLEDKVKCEWVSHFFVLSDAKLYYTKFNAKENQQTEEEEEEYEEDHDTISRAYSHVPDNISEYELHFSEVWFHGRLEGGRIRSEELLKQYGPSLGDGAFLVRNSDNFVGDFSLSFWRQGRVYHLRIRRPTRTGSDGKPVKMYQLENDVYFDSLYSLVVHYKSNPLKSPSFSILFNQPVPQPSTHELKSWYHPTKGQAEAVELLSKIPNDGAFLVRPSDKELGTFSISFRAEGEIKHCRIKQEGRLFFMGTAQFESLVDLINYYESNPLYGQVHLRIPVTEETIEQMEQGLPLIVEPTTSSSSDPTEVKQDGLYLVSDALMGPMGITVKSLQSYQSHEDDELSFPKHALIKNVKKVDQHWWRGDYGGRIQHLFMASLIQEMDYEDAKRFEEENSADGIANGLHTKESYDVAGAKVELLKIQASPLVRAQSTISVTSIASVTPETAPADGEVVPPVPITPTTPTPTTPTPTTPVPPVSGAPEWLLRVKLISKKLTLELGVETREDAVEWAKAITSRSDPLGEQETNSTSSPNNQTTQNEIEIKCRIAKRLSDLVVYCQAKHFDRERIMRDGLNPREMSSFAEQKAEKLMLFEPKFFLWYHQVMLSRIYPKGTRIDSGNYNPVPFWNVGSQIVALNYQTPDKNMQINEAKFLQNGKCGYVLKPSYMRKTSDYNPSYSTMSDEDPVSLVIKIIAARHLTTRHLKSKRGIVSPYVEIEIIGCQQDMISNKHITKTIPDNGFNPFWDESFEFNISRPSLALLRFAVYDSDMFGESCLIAQATYPLACIRRGYRSVPLKNSFSELLEMSSILILLDHQKRKKESFSMVSNTVLLQKYRADRLRELQTQISEADSREDEEALQSARAEFKEIESQMVEEFHRMAYY</sequence>
<protein>
    <recommendedName>
        <fullName evidence="2 14">Phosphoinositide phospholipase C</fullName>
        <ecNumber evidence="2 14">3.1.4.11</ecNumber>
    </recommendedName>
</protein>
<accession>A0A8J2RYY6</accession>
<organism evidence="20 21">
    <name type="scientific">Daphnia galeata</name>
    <dbReference type="NCBI Taxonomy" id="27404"/>
    <lineage>
        <taxon>Eukaryota</taxon>
        <taxon>Metazoa</taxon>
        <taxon>Ecdysozoa</taxon>
        <taxon>Arthropoda</taxon>
        <taxon>Crustacea</taxon>
        <taxon>Branchiopoda</taxon>
        <taxon>Diplostraca</taxon>
        <taxon>Cladocera</taxon>
        <taxon>Anomopoda</taxon>
        <taxon>Daphniidae</taxon>
        <taxon>Daphnia</taxon>
    </lineage>
</organism>
<dbReference type="GO" id="GO:0046488">
    <property type="term" value="P:phosphatidylinositol metabolic process"/>
    <property type="evidence" value="ECO:0007669"/>
    <property type="project" value="TreeGrafter"/>
</dbReference>
<dbReference type="SMART" id="SM00239">
    <property type="entry name" value="C2"/>
    <property type="match status" value="1"/>
</dbReference>
<evidence type="ECO:0000259" key="18">
    <source>
        <dbReference type="PROSITE" id="PS50004"/>
    </source>
</evidence>
<keyword evidence="10 14" id="KW-0443">Lipid metabolism</keyword>
<dbReference type="Pfam" id="PF23329">
    <property type="entry name" value="EF_HAND_1_PLCG"/>
    <property type="match status" value="1"/>
</dbReference>
<comment type="catalytic activity">
    <reaction evidence="14">
        <text>a 1,2-diacyl-sn-glycero-3-phospho-(1D-myo-inositol-4,5-bisphosphate) + H2O = 1D-myo-inositol 1,4,5-trisphosphate + a 1,2-diacyl-sn-glycerol + H(+)</text>
        <dbReference type="Rhea" id="RHEA:33179"/>
        <dbReference type="ChEBI" id="CHEBI:15377"/>
        <dbReference type="ChEBI" id="CHEBI:15378"/>
        <dbReference type="ChEBI" id="CHEBI:17815"/>
        <dbReference type="ChEBI" id="CHEBI:58456"/>
        <dbReference type="ChEBI" id="CHEBI:203600"/>
        <dbReference type="EC" id="3.1.4.11"/>
    </reaction>
</comment>
<dbReference type="Gene3D" id="2.30.30.40">
    <property type="entry name" value="SH3 Domains"/>
    <property type="match status" value="1"/>
</dbReference>
<keyword evidence="3 13" id="KW-0728">SH3 domain</keyword>
<feature type="compositionally biased region" description="Low complexity" evidence="15">
    <location>
        <begin position="1016"/>
        <end position="1030"/>
    </location>
</feature>
<gene>
    <name evidence="20" type="ORF">DGAL_LOCUS14696</name>
</gene>
<dbReference type="GO" id="GO:0016042">
    <property type="term" value="P:lipid catabolic process"/>
    <property type="evidence" value="ECO:0007669"/>
    <property type="project" value="UniProtKB-KW"/>
</dbReference>
<dbReference type="PROSITE" id="PS50008">
    <property type="entry name" value="PIPLC_Y_DOMAIN"/>
    <property type="match status" value="1"/>
</dbReference>
<keyword evidence="8 14" id="KW-0442">Lipid degradation</keyword>
<dbReference type="CDD" id="cd13362">
    <property type="entry name" value="PH_PLC_gamma"/>
    <property type="match status" value="1"/>
</dbReference>
<dbReference type="SMART" id="SM00148">
    <property type="entry name" value="PLCXc"/>
    <property type="match status" value="1"/>
</dbReference>
<dbReference type="GO" id="GO:0048015">
    <property type="term" value="P:phosphatidylinositol-mediated signaling"/>
    <property type="evidence" value="ECO:0007669"/>
    <property type="project" value="TreeGrafter"/>
</dbReference>
<evidence type="ECO:0000256" key="15">
    <source>
        <dbReference type="SAM" id="MobiDB-lite"/>
    </source>
</evidence>
<feature type="domain" description="SH2" evidence="16">
    <location>
        <begin position="567"/>
        <end position="674"/>
    </location>
</feature>
<dbReference type="InterPro" id="IPR001452">
    <property type="entry name" value="SH3_domain"/>
</dbReference>
<dbReference type="OrthoDB" id="269822at2759"/>
<dbReference type="InterPro" id="IPR001711">
    <property type="entry name" value="PLipase_C_Pinositol-sp_Y"/>
</dbReference>
<evidence type="ECO:0000256" key="10">
    <source>
        <dbReference type="ARBA" id="ARBA00023098"/>
    </source>
</evidence>
<dbReference type="PROSITE" id="PS50004">
    <property type="entry name" value="C2"/>
    <property type="match status" value="1"/>
</dbReference>
<dbReference type="Pfam" id="PF00017">
    <property type="entry name" value="SH2"/>
    <property type="match status" value="2"/>
</dbReference>
<dbReference type="InterPro" id="IPR001849">
    <property type="entry name" value="PH_domain"/>
</dbReference>
<dbReference type="FunFam" id="3.30.505.10:FF:000011">
    <property type="entry name" value="1-phosphatidylinositol 4,5-bisphosphate phosphodiesterase gamma"/>
    <property type="match status" value="1"/>
</dbReference>
<dbReference type="PROSITE" id="PS50007">
    <property type="entry name" value="PIPLC_X_DOMAIN"/>
    <property type="match status" value="1"/>
</dbReference>
<feature type="region of interest" description="Disordered" evidence="15">
    <location>
        <begin position="1010"/>
        <end position="1030"/>
    </location>
</feature>
<dbReference type="SMART" id="SM00252">
    <property type="entry name" value="SH2"/>
    <property type="match status" value="2"/>
</dbReference>
<dbReference type="InterPro" id="IPR035892">
    <property type="entry name" value="C2_domain_sf"/>
</dbReference>
<dbReference type="Gene3D" id="3.30.505.10">
    <property type="entry name" value="SH2 domain"/>
    <property type="match status" value="2"/>
</dbReference>
<dbReference type="GO" id="GO:0010634">
    <property type="term" value="P:positive regulation of epithelial cell migration"/>
    <property type="evidence" value="ECO:0007669"/>
    <property type="project" value="TreeGrafter"/>
</dbReference>
<dbReference type="Gene3D" id="3.20.20.190">
    <property type="entry name" value="Phosphatidylinositol (PI) phosphodiesterase"/>
    <property type="match status" value="2"/>
</dbReference>
<comment type="cofactor">
    <cofactor evidence="1">
        <name>Ca(2+)</name>
        <dbReference type="ChEBI" id="CHEBI:29108"/>
    </cofactor>
</comment>
<dbReference type="SUPFAM" id="SSF49562">
    <property type="entry name" value="C2 domain (Calcium/lipid-binding domain, CaLB)"/>
    <property type="match status" value="1"/>
</dbReference>
<feature type="domain" description="C2" evidence="18">
    <location>
        <begin position="1155"/>
        <end position="1289"/>
    </location>
</feature>
<dbReference type="InterPro" id="IPR036028">
    <property type="entry name" value="SH3-like_dom_sf"/>
</dbReference>
<dbReference type="SUPFAM" id="SSF51695">
    <property type="entry name" value="PLC-like phosphodiesterases"/>
    <property type="match status" value="2"/>
</dbReference>
<dbReference type="Proteomes" id="UP000789390">
    <property type="component" value="Unassembled WGS sequence"/>
</dbReference>
<dbReference type="CDD" id="cd08558">
    <property type="entry name" value="PI-PLCc_eukaryota"/>
    <property type="match status" value="1"/>
</dbReference>
<evidence type="ECO:0000259" key="19">
    <source>
        <dbReference type="PROSITE" id="PS50008"/>
    </source>
</evidence>
<dbReference type="Pfam" id="PF23583">
    <property type="entry name" value="EF_HAND_2_PLCG"/>
    <property type="match status" value="1"/>
</dbReference>
<dbReference type="InterPro" id="IPR036860">
    <property type="entry name" value="SH2_dom_sf"/>
</dbReference>
<dbReference type="SUPFAM" id="SSF50729">
    <property type="entry name" value="PH domain-like"/>
    <property type="match status" value="1"/>
</dbReference>
<evidence type="ECO:0000256" key="13">
    <source>
        <dbReference type="PROSITE-ProRule" id="PRU00192"/>
    </source>
</evidence>
<keyword evidence="11" id="KW-0807">Transducer</keyword>
<dbReference type="SUPFAM" id="SSF50044">
    <property type="entry name" value="SH3-domain"/>
    <property type="match status" value="1"/>
</dbReference>
<dbReference type="GO" id="GO:0048468">
    <property type="term" value="P:cell development"/>
    <property type="evidence" value="ECO:0007669"/>
    <property type="project" value="UniProtKB-ARBA"/>
</dbReference>
<keyword evidence="21" id="KW-1185">Reference proteome</keyword>
<keyword evidence="5" id="KW-0677">Repeat</keyword>
<dbReference type="Pfam" id="PF00168">
    <property type="entry name" value="C2"/>
    <property type="match status" value="1"/>
</dbReference>
<dbReference type="InterPro" id="IPR000980">
    <property type="entry name" value="SH2"/>
</dbReference>
<reference evidence="20" key="1">
    <citation type="submission" date="2021-11" db="EMBL/GenBank/DDBJ databases">
        <authorList>
            <person name="Schell T."/>
        </authorList>
    </citation>
    <scope>NUCLEOTIDE SEQUENCE</scope>
    <source>
        <strain evidence="20">M5</strain>
    </source>
</reference>
<evidence type="ECO:0000256" key="14">
    <source>
        <dbReference type="RuleBase" id="RU361133"/>
    </source>
</evidence>
<dbReference type="PRINTS" id="PR00390">
    <property type="entry name" value="PHPHLIPASEC"/>
</dbReference>
<evidence type="ECO:0000256" key="3">
    <source>
        <dbReference type="ARBA" id="ARBA00022443"/>
    </source>
</evidence>
<dbReference type="SMART" id="SM00326">
    <property type="entry name" value="SH3"/>
    <property type="match status" value="1"/>
</dbReference>
<dbReference type="CDD" id="cd09932">
    <property type="entry name" value="SH2_C-SH2_PLC_gamma_like"/>
    <property type="match status" value="1"/>
</dbReference>
<dbReference type="SMART" id="SM00233">
    <property type="entry name" value="PH"/>
    <property type="match status" value="1"/>
</dbReference>
<dbReference type="InterPro" id="IPR011992">
    <property type="entry name" value="EF-hand-dom_pair"/>
</dbReference>
<dbReference type="PANTHER" id="PTHR10336">
    <property type="entry name" value="PHOSPHOINOSITIDE-SPECIFIC PHOSPHOLIPASE C FAMILY PROTEIN"/>
    <property type="match status" value="1"/>
</dbReference>
<keyword evidence="6 14" id="KW-0378">Hydrolase</keyword>
<dbReference type="InterPro" id="IPR000008">
    <property type="entry name" value="C2_dom"/>
</dbReference>
<feature type="domain" description="SH2" evidence="16">
    <location>
        <begin position="685"/>
        <end position="774"/>
    </location>
</feature>
<dbReference type="InterPro" id="IPR017946">
    <property type="entry name" value="PLC-like_Pdiesterase_TIM-brl"/>
</dbReference>
<dbReference type="GO" id="GO:0004435">
    <property type="term" value="F:phosphatidylinositol-4,5-bisphosphate phospholipase C activity"/>
    <property type="evidence" value="ECO:0007669"/>
    <property type="project" value="UniProtKB-EC"/>
</dbReference>
<dbReference type="InterPro" id="IPR035023">
    <property type="entry name" value="PLC-gamma_C-SH2"/>
</dbReference>
<name>A0A8J2RYY6_9CRUS</name>
<dbReference type="GO" id="GO:0032587">
    <property type="term" value="C:ruffle membrane"/>
    <property type="evidence" value="ECO:0007669"/>
    <property type="project" value="TreeGrafter"/>
</dbReference>
<evidence type="ECO:0000256" key="1">
    <source>
        <dbReference type="ARBA" id="ARBA00001913"/>
    </source>
</evidence>
<dbReference type="Gene3D" id="2.60.40.150">
    <property type="entry name" value="C2 domain"/>
    <property type="match status" value="1"/>
</dbReference>
<dbReference type="CDD" id="cd00275">
    <property type="entry name" value="C2_PLC_like"/>
    <property type="match status" value="1"/>
</dbReference>
<dbReference type="PROSITE" id="PS50001">
    <property type="entry name" value="SH2"/>
    <property type="match status" value="2"/>
</dbReference>
<feature type="domain" description="SH3" evidence="17">
    <location>
        <begin position="818"/>
        <end position="878"/>
    </location>
</feature>
<dbReference type="InterPro" id="IPR011993">
    <property type="entry name" value="PH-like_dom_sf"/>
</dbReference>
<evidence type="ECO:0000256" key="2">
    <source>
        <dbReference type="ARBA" id="ARBA00012368"/>
    </source>
</evidence>
<evidence type="ECO:0000259" key="17">
    <source>
        <dbReference type="PROSITE" id="PS50002"/>
    </source>
</evidence>
<comment type="caution">
    <text evidence="20">The sequence shown here is derived from an EMBL/GenBank/DDBJ whole genome shotgun (WGS) entry which is preliminary data.</text>
</comment>
<feature type="domain" description="PI-PLC Y-box" evidence="19">
    <location>
        <begin position="1044"/>
        <end position="1160"/>
    </location>
</feature>
<keyword evidence="7" id="KW-0106">Calcium</keyword>
<dbReference type="GO" id="GO:0051209">
    <property type="term" value="P:release of sequestered calcium ion into cytosol"/>
    <property type="evidence" value="ECO:0007669"/>
    <property type="project" value="TreeGrafter"/>
</dbReference>
<dbReference type="Pfam" id="PF00018">
    <property type="entry name" value="SH3_1"/>
    <property type="match status" value="1"/>
</dbReference>
<dbReference type="Gene3D" id="2.30.29.30">
    <property type="entry name" value="Pleckstrin-homology domain (PH domain)/Phosphotyrosine-binding domain (PTB)"/>
    <property type="match status" value="1"/>
</dbReference>
<dbReference type="PANTHER" id="PTHR10336:SF159">
    <property type="entry name" value="1-PHOSPHATIDYLINOSITOL 4,5-BISPHOSPHATE PHOSPHODIESTERASE GAMMA"/>
    <property type="match status" value="1"/>
</dbReference>
<evidence type="ECO:0000313" key="21">
    <source>
        <dbReference type="Proteomes" id="UP000789390"/>
    </source>
</evidence>
<dbReference type="InterPro" id="IPR000909">
    <property type="entry name" value="PLipase_C_PInositol-sp_X_dom"/>
</dbReference>
<proteinExistence type="predicted"/>
<dbReference type="SMART" id="SM00149">
    <property type="entry name" value="PLCYc"/>
    <property type="match status" value="1"/>
</dbReference>
<keyword evidence="9 12" id="KW-0727">SH2 domain</keyword>
<dbReference type="CDD" id="cd16201">
    <property type="entry name" value="EFh_PI-PLCgamma"/>
    <property type="match status" value="1"/>
</dbReference>
<dbReference type="Pfam" id="PF00388">
    <property type="entry name" value="PI-PLC-X"/>
    <property type="match status" value="1"/>
</dbReference>
<evidence type="ECO:0000256" key="9">
    <source>
        <dbReference type="ARBA" id="ARBA00022999"/>
    </source>
</evidence>
<dbReference type="SUPFAM" id="SSF55550">
    <property type="entry name" value="SH2 domain"/>
    <property type="match status" value="2"/>
</dbReference>
<evidence type="ECO:0000256" key="8">
    <source>
        <dbReference type="ARBA" id="ARBA00022963"/>
    </source>
</evidence>
<dbReference type="EC" id="3.1.4.11" evidence="2 14"/>
<dbReference type="InterPro" id="IPR057061">
    <property type="entry name" value="PLCG_EF-hand_2"/>
</dbReference>
<feature type="region of interest" description="Disordered" evidence="15">
    <location>
        <begin position="937"/>
        <end position="971"/>
    </location>
</feature>
<dbReference type="PRINTS" id="PR00401">
    <property type="entry name" value="SH2DOMAIN"/>
</dbReference>
<evidence type="ECO:0000256" key="4">
    <source>
        <dbReference type="ARBA" id="ARBA00022553"/>
    </source>
</evidence>
<evidence type="ECO:0000313" key="20">
    <source>
        <dbReference type="EMBL" id="CAH0111086.1"/>
    </source>
</evidence>
<dbReference type="InterPro" id="IPR056586">
    <property type="entry name" value="EF-hand_PLCG1"/>
</dbReference>
<feature type="compositionally biased region" description="Pro residues" evidence="15">
    <location>
        <begin position="948"/>
        <end position="971"/>
    </location>
</feature>
<evidence type="ECO:0000259" key="16">
    <source>
        <dbReference type="PROSITE" id="PS50001"/>
    </source>
</evidence>
<dbReference type="Gene3D" id="1.10.238.10">
    <property type="entry name" value="EF-hand"/>
    <property type="match status" value="1"/>
</dbReference>
<dbReference type="PROSITE" id="PS50002">
    <property type="entry name" value="SH3"/>
    <property type="match status" value="1"/>
</dbReference>
<dbReference type="InterPro" id="IPR001192">
    <property type="entry name" value="PI-PLC_fam"/>
</dbReference>